<dbReference type="EMBL" id="JAXIVS010000001">
    <property type="protein sequence ID" value="MDY7225450.1"/>
    <property type="molecule type" value="Genomic_DNA"/>
</dbReference>
<dbReference type="RefSeq" id="WP_321544160.1">
    <property type="nucleotide sequence ID" value="NZ_JAXIVS010000001.1"/>
</dbReference>
<dbReference type="NCBIfam" id="TIGR04411">
    <property type="entry name" value="T2SS_GspN_Lepto"/>
    <property type="match status" value="1"/>
</dbReference>
<keyword evidence="3" id="KW-1185">Reference proteome</keyword>
<keyword evidence="1" id="KW-0812">Transmembrane</keyword>
<evidence type="ECO:0000313" key="3">
    <source>
        <dbReference type="Proteomes" id="UP001291309"/>
    </source>
</evidence>
<gene>
    <name evidence="2" type="primary">gspN</name>
    <name evidence="2" type="ORF">SYV04_03615</name>
</gene>
<proteinExistence type="predicted"/>
<accession>A0ABU5GW95</accession>
<keyword evidence="1" id="KW-0472">Membrane</keyword>
<keyword evidence="1" id="KW-1133">Transmembrane helix</keyword>
<sequence>MATQTKTSGFKVVLGYSAFAVVALIACFLLTFPYGALRARIATEGLKAGYVVRIDSLRPGLVGLTARNVKISSPTEPLSAETRAALLSGDPDQVKMIGAAELGEPLIIDSLFIRPSLFPLGAAFHAEVMGGELKGVSGGLKTQQLQVRLDGLDPSKGNLKGFSGLDLEGRLSGVINLTLPPGPAGANGKPGEPDLSLADGEFSLDGQNLKLNGSVPGVGVAGSGPVALLFPGGLPAVPMGEVQALIRFDKGQGTVETLRTRSDQLELQATGTLRLKQRLQYSEPAMDVRLRVEPELVKNLGTAGLGLSILPPDKDDPKFRAGRLSGSLGKLNFLPKR</sequence>
<dbReference type="PROSITE" id="PS51257">
    <property type="entry name" value="PROKAR_LIPOPROTEIN"/>
    <property type="match status" value="1"/>
</dbReference>
<organism evidence="2 3">
    <name type="scientific">Hyalangium rubrum</name>
    <dbReference type="NCBI Taxonomy" id="3103134"/>
    <lineage>
        <taxon>Bacteria</taxon>
        <taxon>Pseudomonadati</taxon>
        <taxon>Myxococcota</taxon>
        <taxon>Myxococcia</taxon>
        <taxon>Myxococcales</taxon>
        <taxon>Cystobacterineae</taxon>
        <taxon>Archangiaceae</taxon>
        <taxon>Hyalangium</taxon>
    </lineage>
</organism>
<evidence type="ECO:0000313" key="2">
    <source>
        <dbReference type="EMBL" id="MDY7225450.1"/>
    </source>
</evidence>
<comment type="caution">
    <text evidence="2">The sequence shown here is derived from an EMBL/GenBank/DDBJ whole genome shotgun (WGS) entry which is preliminary data.</text>
</comment>
<protein>
    <submittedName>
        <fullName evidence="2">Type II secretion system protein GspN</fullName>
    </submittedName>
</protein>
<dbReference type="InterPro" id="IPR030925">
    <property type="entry name" value="T2SS_GspN_Lepto"/>
</dbReference>
<dbReference type="Proteomes" id="UP001291309">
    <property type="component" value="Unassembled WGS sequence"/>
</dbReference>
<name>A0ABU5GW95_9BACT</name>
<feature type="transmembrane region" description="Helical" evidence="1">
    <location>
        <begin position="12"/>
        <end position="34"/>
    </location>
</feature>
<evidence type="ECO:0000256" key="1">
    <source>
        <dbReference type="SAM" id="Phobius"/>
    </source>
</evidence>
<reference evidence="2 3" key="1">
    <citation type="submission" date="2023-12" db="EMBL/GenBank/DDBJ databases">
        <title>the genome sequence of Hyalangium sp. s54d21.</title>
        <authorList>
            <person name="Zhang X."/>
        </authorList>
    </citation>
    <scope>NUCLEOTIDE SEQUENCE [LARGE SCALE GENOMIC DNA]</scope>
    <source>
        <strain evidence="3">s54d21</strain>
    </source>
</reference>